<accession>A0A194X0P4</accession>
<feature type="transmembrane region" description="Helical" evidence="7">
    <location>
        <begin position="6"/>
        <end position="27"/>
    </location>
</feature>
<dbReference type="GO" id="GO:0016705">
    <property type="term" value="F:oxidoreductase activity, acting on paired donors, with incorporation or reduction of molecular oxygen"/>
    <property type="evidence" value="ECO:0007669"/>
    <property type="project" value="InterPro"/>
</dbReference>
<sequence>MFSLYAVGTLFGSAYLVYQYIIFPLFLSPLSKIPPAHWSVPSSARWINSHRLNGKTGLSATLSAHNRLGPIVRLSPDEISVASIDGLRKIYSGGFEKDESYVQEFTNYGTVNLVSMLGNREHGMQKRMISHVYSKSYIQNSGDGKRAWEILVGRLLEVLYKAEGAAFDAYGLNQGIGADFMSAYLFGLENATDFMRDTETRTRISQCYRKKFKRLPGEAGATETVESFVLDLCRAAARTTERDIDSETGTSPVVYAQLSSQMSKRFSTPSPENKELLVASEMFDQFTASIETSRISLTYMEWELSRRPSLQQSLRQELLTLSPPIQVGESQLPDPKSIDSLPLLNAILKETLRLYTPSPATLTRITPPVGTTIEGYFIPGNIVIGTSGGCMHQNSSVFPEPQEFKPERWLTEDEEKRKEMNRWFWAFGSGGRMCIGSHYAIHMLKLSIAAIYSNFETEIVDDEGIEQEDAFLAGPVGEKLVLRFRALASRSDQEQT</sequence>
<name>A0A194X0P4_MOLSC</name>
<dbReference type="SUPFAM" id="SSF48264">
    <property type="entry name" value="Cytochrome P450"/>
    <property type="match status" value="1"/>
</dbReference>
<dbReference type="PRINTS" id="PR00465">
    <property type="entry name" value="EP450IV"/>
</dbReference>
<dbReference type="PANTHER" id="PTHR24305:SF166">
    <property type="entry name" value="CYTOCHROME P450 12A4, MITOCHONDRIAL-RELATED"/>
    <property type="match status" value="1"/>
</dbReference>
<dbReference type="InterPro" id="IPR017972">
    <property type="entry name" value="Cyt_P450_CS"/>
</dbReference>
<organism evidence="8 9">
    <name type="scientific">Mollisia scopiformis</name>
    <name type="common">Conifer needle endophyte fungus</name>
    <name type="synonym">Phialocephala scopiformis</name>
    <dbReference type="NCBI Taxonomy" id="149040"/>
    <lineage>
        <taxon>Eukaryota</taxon>
        <taxon>Fungi</taxon>
        <taxon>Dikarya</taxon>
        <taxon>Ascomycota</taxon>
        <taxon>Pezizomycotina</taxon>
        <taxon>Leotiomycetes</taxon>
        <taxon>Helotiales</taxon>
        <taxon>Mollisiaceae</taxon>
        <taxon>Mollisia</taxon>
    </lineage>
</organism>
<keyword evidence="4 5" id="KW-0408">Iron</keyword>
<dbReference type="OrthoDB" id="1470350at2759"/>
<evidence type="ECO:0000256" key="7">
    <source>
        <dbReference type="SAM" id="Phobius"/>
    </source>
</evidence>
<evidence type="ECO:0000256" key="5">
    <source>
        <dbReference type="PIRSR" id="PIRSR602403-1"/>
    </source>
</evidence>
<keyword evidence="5 6" id="KW-0349">Heme</keyword>
<dbReference type="EMBL" id="KQ947421">
    <property type="protein sequence ID" value="KUJ13771.1"/>
    <property type="molecule type" value="Genomic_DNA"/>
</dbReference>
<dbReference type="GO" id="GO:0005506">
    <property type="term" value="F:iron ion binding"/>
    <property type="evidence" value="ECO:0007669"/>
    <property type="project" value="InterPro"/>
</dbReference>
<dbReference type="GO" id="GO:0004497">
    <property type="term" value="F:monooxygenase activity"/>
    <property type="evidence" value="ECO:0007669"/>
    <property type="project" value="UniProtKB-KW"/>
</dbReference>
<dbReference type="InterPro" id="IPR036396">
    <property type="entry name" value="Cyt_P450_sf"/>
</dbReference>
<dbReference type="AlphaFoldDB" id="A0A194X0P4"/>
<dbReference type="CDD" id="cd11059">
    <property type="entry name" value="CYP_fungal"/>
    <property type="match status" value="1"/>
</dbReference>
<dbReference type="PANTHER" id="PTHR24305">
    <property type="entry name" value="CYTOCHROME P450"/>
    <property type="match status" value="1"/>
</dbReference>
<dbReference type="GO" id="GO:0020037">
    <property type="term" value="F:heme binding"/>
    <property type="evidence" value="ECO:0007669"/>
    <property type="project" value="InterPro"/>
</dbReference>
<keyword evidence="9" id="KW-1185">Reference proteome</keyword>
<evidence type="ECO:0000313" key="8">
    <source>
        <dbReference type="EMBL" id="KUJ13771.1"/>
    </source>
</evidence>
<proteinExistence type="inferred from homology"/>
<dbReference type="Pfam" id="PF00067">
    <property type="entry name" value="p450"/>
    <property type="match status" value="1"/>
</dbReference>
<feature type="binding site" description="axial binding residue" evidence="5">
    <location>
        <position position="434"/>
    </location>
    <ligand>
        <name>heme</name>
        <dbReference type="ChEBI" id="CHEBI:30413"/>
    </ligand>
    <ligandPart>
        <name>Fe</name>
        <dbReference type="ChEBI" id="CHEBI:18248"/>
    </ligandPart>
</feature>
<keyword evidence="7" id="KW-0472">Membrane</keyword>
<evidence type="ECO:0000256" key="2">
    <source>
        <dbReference type="ARBA" id="ARBA00010617"/>
    </source>
</evidence>
<dbReference type="PRINTS" id="PR00385">
    <property type="entry name" value="P450"/>
</dbReference>
<protein>
    <submittedName>
        <fullName evidence="8">Putative cytochrome P450 monooxygenase</fullName>
    </submittedName>
</protein>
<dbReference type="InterPro" id="IPR002403">
    <property type="entry name" value="Cyt_P450_E_grp-IV"/>
</dbReference>
<dbReference type="RefSeq" id="XP_018068126.1">
    <property type="nucleotide sequence ID" value="XM_018210948.1"/>
</dbReference>
<comment type="similarity">
    <text evidence="2 6">Belongs to the cytochrome P450 family.</text>
</comment>
<dbReference type="KEGG" id="psco:LY89DRAFT_621421"/>
<evidence type="ECO:0000256" key="4">
    <source>
        <dbReference type="ARBA" id="ARBA00023004"/>
    </source>
</evidence>
<comment type="cofactor">
    <cofactor evidence="1 5">
        <name>heme</name>
        <dbReference type="ChEBI" id="CHEBI:30413"/>
    </cofactor>
</comment>
<dbReference type="Proteomes" id="UP000070700">
    <property type="component" value="Unassembled WGS sequence"/>
</dbReference>
<keyword evidence="7" id="KW-1133">Transmembrane helix</keyword>
<dbReference type="InterPro" id="IPR050121">
    <property type="entry name" value="Cytochrome_P450_monoxygenase"/>
</dbReference>
<evidence type="ECO:0000313" key="9">
    <source>
        <dbReference type="Proteomes" id="UP000070700"/>
    </source>
</evidence>
<reference evidence="8 9" key="1">
    <citation type="submission" date="2015-10" db="EMBL/GenBank/DDBJ databases">
        <title>Full genome of DAOMC 229536 Phialocephala scopiformis, a fungal endophyte of spruce producing the potent anti-insectan compound rugulosin.</title>
        <authorList>
            <consortium name="DOE Joint Genome Institute"/>
            <person name="Walker A.K."/>
            <person name="Frasz S.L."/>
            <person name="Seifert K.A."/>
            <person name="Miller J.D."/>
            <person name="Mondo S.J."/>
            <person name="Labutti K."/>
            <person name="Lipzen A."/>
            <person name="Dockter R."/>
            <person name="Kennedy M."/>
            <person name="Grigoriev I.V."/>
            <person name="Spatafora J.W."/>
        </authorList>
    </citation>
    <scope>NUCLEOTIDE SEQUENCE [LARGE SCALE GENOMIC DNA]</scope>
    <source>
        <strain evidence="8 9">CBS 120377</strain>
    </source>
</reference>
<keyword evidence="3 5" id="KW-0479">Metal-binding</keyword>
<dbReference type="PROSITE" id="PS00086">
    <property type="entry name" value="CYTOCHROME_P450"/>
    <property type="match status" value="1"/>
</dbReference>
<keyword evidence="7" id="KW-0812">Transmembrane</keyword>
<dbReference type="Gene3D" id="1.10.630.10">
    <property type="entry name" value="Cytochrome P450"/>
    <property type="match status" value="1"/>
</dbReference>
<dbReference type="STRING" id="149040.A0A194X0P4"/>
<gene>
    <name evidence="8" type="ORF">LY89DRAFT_621421</name>
</gene>
<keyword evidence="6" id="KW-0560">Oxidoreductase</keyword>
<dbReference type="GeneID" id="28820674"/>
<evidence type="ECO:0000256" key="1">
    <source>
        <dbReference type="ARBA" id="ARBA00001971"/>
    </source>
</evidence>
<dbReference type="InParanoid" id="A0A194X0P4"/>
<evidence type="ECO:0000256" key="6">
    <source>
        <dbReference type="RuleBase" id="RU000461"/>
    </source>
</evidence>
<keyword evidence="6 8" id="KW-0503">Monooxygenase</keyword>
<dbReference type="InterPro" id="IPR001128">
    <property type="entry name" value="Cyt_P450"/>
</dbReference>
<evidence type="ECO:0000256" key="3">
    <source>
        <dbReference type="ARBA" id="ARBA00022723"/>
    </source>
</evidence>